<feature type="compositionally biased region" description="Polar residues" evidence="1">
    <location>
        <begin position="770"/>
        <end position="780"/>
    </location>
</feature>
<dbReference type="PANTHER" id="PTHR12296:SF21">
    <property type="entry name" value="DENN DOMAIN-CONTAINING PROTEIN 3"/>
    <property type="match status" value="1"/>
</dbReference>
<feature type="region of interest" description="Disordered" evidence="1">
    <location>
        <begin position="753"/>
        <end position="780"/>
    </location>
</feature>
<dbReference type="Pfam" id="PF03456">
    <property type="entry name" value="uDENN"/>
    <property type="match status" value="1"/>
</dbReference>
<accession>A0A3L6FMY4</accession>
<dbReference type="InterPro" id="IPR037516">
    <property type="entry name" value="Tripartite_DENN"/>
</dbReference>
<dbReference type="ExpressionAtlas" id="A0A3L6FMY4">
    <property type="expression patterns" value="baseline and differential"/>
</dbReference>
<gene>
    <name evidence="3" type="primary">SCD1_1</name>
    <name evidence="3" type="ORF">Zm00014a_042867</name>
</gene>
<feature type="region of interest" description="Disordered" evidence="1">
    <location>
        <begin position="633"/>
        <end position="663"/>
    </location>
</feature>
<dbReference type="AlphaFoldDB" id="A0A3L6FMY4"/>
<dbReference type="Gene3D" id="3.30.450.200">
    <property type="match status" value="1"/>
</dbReference>
<dbReference type="InterPro" id="IPR051696">
    <property type="entry name" value="DENN_Domain_GEFs"/>
</dbReference>
<dbReference type="PANTHER" id="PTHR12296">
    <property type="entry name" value="DENN DOMAIN-CONTAINING PROTEIN 4"/>
    <property type="match status" value="1"/>
</dbReference>
<dbReference type="FunFam" id="3.30.450.200:FF:000006">
    <property type="entry name" value="DENN domain and WD repeat-containing protein SCD1"/>
    <property type="match status" value="1"/>
</dbReference>
<evidence type="ECO:0000259" key="2">
    <source>
        <dbReference type="PROSITE" id="PS50211"/>
    </source>
</evidence>
<organism evidence="3 4">
    <name type="scientific">Zea mays</name>
    <name type="common">Maize</name>
    <dbReference type="NCBI Taxonomy" id="4577"/>
    <lineage>
        <taxon>Eukaryota</taxon>
        <taxon>Viridiplantae</taxon>
        <taxon>Streptophyta</taxon>
        <taxon>Embryophyta</taxon>
        <taxon>Tracheophyta</taxon>
        <taxon>Spermatophyta</taxon>
        <taxon>Magnoliopsida</taxon>
        <taxon>Liliopsida</taxon>
        <taxon>Poales</taxon>
        <taxon>Poaceae</taxon>
        <taxon>PACMAD clade</taxon>
        <taxon>Panicoideae</taxon>
        <taxon>Andropogonodae</taxon>
        <taxon>Andropogoneae</taxon>
        <taxon>Tripsacinae</taxon>
        <taxon>Zea</taxon>
    </lineage>
</organism>
<dbReference type="Gene3D" id="3.40.50.11500">
    <property type="match status" value="1"/>
</dbReference>
<evidence type="ECO:0000256" key="1">
    <source>
        <dbReference type="SAM" id="MobiDB-lite"/>
    </source>
</evidence>
<dbReference type="SMART" id="SM00799">
    <property type="entry name" value="DENN"/>
    <property type="match status" value="1"/>
</dbReference>
<evidence type="ECO:0000313" key="4">
    <source>
        <dbReference type="Proteomes" id="UP000251960"/>
    </source>
</evidence>
<comment type="caution">
    <text evidence="3">The sequence shown here is derived from an EMBL/GenBank/DDBJ whole genome shotgun (WGS) entry which is preliminary data.</text>
</comment>
<dbReference type="InterPro" id="IPR043153">
    <property type="entry name" value="DENN_C"/>
</dbReference>
<sequence>MGSSSRIFEYFVVCGLGPEIRSLDGIKGFHGVEEMYMSAFLDQFPPSNHALYPPPPPQLPTCVLPAGVRIYSSGLDKDDVSTYPRSYPIVLTEGDGSKIYVSCIAFRDPICEDIIEAYQIPANSFADKCICLVSHSPSFQVLRDALEEIFVLCFSPSGCSKPLWDIISHMVSHVTLPTPGKNRVLFAIENCLLSAEAPPKEWLPHADISFQPLVQCLDVDKLILLFTAVLLERRILLRSNKYTLLTLVSEAICHLIYPIRWQHVYIPIIFSSGVDYIDAPTPYMMGLHSGVDTSAVTMDGVVVVDLEYNRITTTEEIPPIPETEHNFLRVEILKLLQPNVMGIDFMKINLANMGDLRAGTKSWSQEHDFQLRLIFLRFFAQILSGYRNFIDTTSATGFNSQAFLKKRSRATNQPVDSMSMCTADMPEEIIQRNGDHGKVRFVSSTVVVIFFMWPMPPNHSHNVFGPRYMVVERGTLFGFWKRFLHFGSKMNPQTRVRVNEPRSRVEGIEPVLCDYYPNHRLLNVVPLCLGAVMLDNHHKIMQFLETQGFLDYLERCNTAEENAHNLLDKLQDATGRGQNPLTIFPSQVSDPEIITIANPEIEGLDNRHFYKKFPANARTEEQEEKRKSILALASGASKQVPSSPSIRVNGGPKAESLSPRERAAERERMVLDIKVKLQGLWLRLLRLGATEDPLSSFEYGTILALIESDAEGIGGSGFVECIREHIHSGWQCRLTDEQFIAVKELFSSVKSSHNSPQQACMESKPAYAHNSPQPQQFTEQ</sequence>
<dbReference type="SMART" id="SM00800">
    <property type="entry name" value="uDENN"/>
    <property type="match status" value="1"/>
</dbReference>
<evidence type="ECO:0000313" key="3">
    <source>
        <dbReference type="EMBL" id="PWZ34499.1"/>
    </source>
</evidence>
<reference evidence="3 4" key="1">
    <citation type="journal article" date="2018" name="Nat. Genet.">
        <title>Extensive intraspecific gene order and gene structural variations between Mo17 and other maize genomes.</title>
        <authorList>
            <person name="Sun S."/>
            <person name="Zhou Y."/>
            <person name="Chen J."/>
            <person name="Shi J."/>
            <person name="Zhao H."/>
            <person name="Zhao H."/>
            <person name="Song W."/>
            <person name="Zhang M."/>
            <person name="Cui Y."/>
            <person name="Dong X."/>
            <person name="Liu H."/>
            <person name="Ma X."/>
            <person name="Jiao Y."/>
            <person name="Wang B."/>
            <person name="Wei X."/>
            <person name="Stein J.C."/>
            <person name="Glaubitz J.C."/>
            <person name="Lu F."/>
            <person name="Yu G."/>
            <person name="Liang C."/>
            <person name="Fengler K."/>
            <person name="Li B."/>
            <person name="Rafalski A."/>
            <person name="Schnable P.S."/>
            <person name="Ware D.H."/>
            <person name="Buckler E.S."/>
            <person name="Lai J."/>
        </authorList>
    </citation>
    <scope>NUCLEOTIDE SEQUENCE [LARGE SCALE GENOMIC DNA]</scope>
    <source>
        <strain evidence="4">cv. Missouri 17</strain>
        <tissue evidence="3">Seedling</tissue>
    </source>
</reference>
<name>A0A3L6FMY4_MAIZE</name>
<feature type="compositionally biased region" description="Polar residues" evidence="1">
    <location>
        <begin position="636"/>
        <end position="646"/>
    </location>
</feature>
<dbReference type="Proteomes" id="UP000251960">
    <property type="component" value="Chromosome 3"/>
</dbReference>
<dbReference type="InterPro" id="IPR005113">
    <property type="entry name" value="uDENN_dom"/>
</dbReference>
<dbReference type="PROSITE" id="PS50211">
    <property type="entry name" value="DENN"/>
    <property type="match status" value="1"/>
</dbReference>
<protein>
    <submittedName>
        <fullName evidence="3">DENN domain and WD repeat-containing protein SCD1</fullName>
    </submittedName>
</protein>
<proteinExistence type="predicted"/>
<dbReference type="EMBL" id="NCVQ01000004">
    <property type="protein sequence ID" value="PWZ34499.1"/>
    <property type="molecule type" value="Genomic_DNA"/>
</dbReference>
<dbReference type="Pfam" id="PF02141">
    <property type="entry name" value="DENN"/>
    <property type="match status" value="1"/>
</dbReference>
<dbReference type="InterPro" id="IPR001194">
    <property type="entry name" value="cDENN_dom"/>
</dbReference>
<dbReference type="FunFam" id="3.40.50.11500:FF:000007">
    <property type="entry name" value="DENN domain and WD repeat-containing protein SCD1"/>
    <property type="match status" value="1"/>
</dbReference>
<dbReference type="GO" id="GO:0005737">
    <property type="term" value="C:cytoplasm"/>
    <property type="evidence" value="ECO:0007669"/>
    <property type="project" value="UniProtKB-ARBA"/>
</dbReference>
<feature type="domain" description="UDENN" evidence="2">
    <location>
        <begin position="22"/>
        <end position="442"/>
    </location>
</feature>